<dbReference type="FunFam" id="1.10.287.950:FF:000001">
    <property type="entry name" value="Methyl-accepting chemotaxis sensory transducer"/>
    <property type="match status" value="1"/>
</dbReference>
<dbReference type="EMBL" id="JXYA01000031">
    <property type="protein sequence ID" value="KJZ08002.1"/>
    <property type="molecule type" value="Genomic_DNA"/>
</dbReference>
<keyword evidence="5" id="KW-0812">Transmembrane</keyword>
<dbReference type="InterPro" id="IPR004089">
    <property type="entry name" value="MCPsignal_dom"/>
</dbReference>
<dbReference type="SMART" id="SM00283">
    <property type="entry name" value="MA"/>
    <property type="match status" value="1"/>
</dbReference>
<dbReference type="OrthoDB" id="2489132at2"/>
<keyword evidence="5" id="KW-0472">Membrane</keyword>
<dbReference type="SMART" id="SM00304">
    <property type="entry name" value="HAMP"/>
    <property type="match status" value="2"/>
</dbReference>
<dbReference type="PROSITE" id="PS50885">
    <property type="entry name" value="HAMP"/>
    <property type="match status" value="1"/>
</dbReference>
<evidence type="ECO:0000256" key="2">
    <source>
        <dbReference type="ARBA" id="ARBA00023224"/>
    </source>
</evidence>
<dbReference type="PANTHER" id="PTHR32089">
    <property type="entry name" value="METHYL-ACCEPTING CHEMOTAXIS PROTEIN MCPB"/>
    <property type="match status" value="1"/>
</dbReference>
<reference evidence="8 9" key="1">
    <citation type="journal article" date="2015" name="BMC Genomics">
        <title>Genome mining reveals unlocked bioactive potential of marine Gram-negative bacteria.</title>
        <authorList>
            <person name="Machado H."/>
            <person name="Sonnenschein E.C."/>
            <person name="Melchiorsen J."/>
            <person name="Gram L."/>
        </authorList>
    </citation>
    <scope>NUCLEOTIDE SEQUENCE [LARGE SCALE GENOMIC DNA]</scope>
    <source>
        <strain evidence="8 9">S2471</strain>
    </source>
</reference>
<dbReference type="GO" id="GO:0007165">
    <property type="term" value="P:signal transduction"/>
    <property type="evidence" value="ECO:0007669"/>
    <property type="project" value="UniProtKB-KW"/>
</dbReference>
<evidence type="ECO:0000256" key="1">
    <source>
        <dbReference type="ARBA" id="ARBA00004370"/>
    </source>
</evidence>
<evidence type="ECO:0000259" key="7">
    <source>
        <dbReference type="PROSITE" id="PS50885"/>
    </source>
</evidence>
<dbReference type="PROSITE" id="PS50111">
    <property type="entry name" value="CHEMOTAXIS_TRANSDUC_2"/>
    <property type="match status" value="1"/>
</dbReference>
<dbReference type="CDD" id="cd06225">
    <property type="entry name" value="HAMP"/>
    <property type="match status" value="1"/>
</dbReference>
<feature type="domain" description="Methyl-accepting transducer" evidence="6">
    <location>
        <begin position="279"/>
        <end position="515"/>
    </location>
</feature>
<proteinExistence type="inferred from homology"/>
<dbReference type="RefSeq" id="WP_046005642.1">
    <property type="nucleotide sequence ID" value="NZ_JXYA01000031.1"/>
</dbReference>
<evidence type="ECO:0000259" key="6">
    <source>
        <dbReference type="PROSITE" id="PS50111"/>
    </source>
</evidence>
<comment type="similarity">
    <text evidence="3">Belongs to the methyl-accepting chemotaxis (MCP) protein family.</text>
</comment>
<dbReference type="PRINTS" id="PR00260">
    <property type="entry name" value="CHEMTRNSDUCR"/>
</dbReference>
<name>A0A0F4QMZ2_9GAMM</name>
<dbReference type="GO" id="GO:0004888">
    <property type="term" value="F:transmembrane signaling receptor activity"/>
    <property type="evidence" value="ECO:0007669"/>
    <property type="project" value="InterPro"/>
</dbReference>
<dbReference type="GO" id="GO:0016020">
    <property type="term" value="C:membrane"/>
    <property type="evidence" value="ECO:0007669"/>
    <property type="project" value="UniProtKB-SubCell"/>
</dbReference>
<organism evidence="8 9">
    <name type="scientific">Pseudoalteromonas rubra</name>
    <dbReference type="NCBI Taxonomy" id="43658"/>
    <lineage>
        <taxon>Bacteria</taxon>
        <taxon>Pseudomonadati</taxon>
        <taxon>Pseudomonadota</taxon>
        <taxon>Gammaproteobacteria</taxon>
        <taxon>Alteromonadales</taxon>
        <taxon>Pseudoalteromonadaceae</taxon>
        <taxon>Pseudoalteromonas</taxon>
    </lineage>
</organism>
<dbReference type="Proteomes" id="UP000033452">
    <property type="component" value="Unassembled WGS sequence"/>
</dbReference>
<comment type="caution">
    <text evidence="8">The sequence shown here is derived from an EMBL/GenBank/DDBJ whole genome shotgun (WGS) entry which is preliminary data.</text>
</comment>
<feature type="domain" description="HAMP" evidence="7">
    <location>
        <begin position="221"/>
        <end position="274"/>
    </location>
</feature>
<dbReference type="AlphaFoldDB" id="A0A0F4QMZ2"/>
<evidence type="ECO:0000313" key="8">
    <source>
        <dbReference type="EMBL" id="KJZ08002.1"/>
    </source>
</evidence>
<keyword evidence="2 4" id="KW-0807">Transducer</keyword>
<feature type="transmembrane region" description="Helical" evidence="5">
    <location>
        <begin position="7"/>
        <end position="27"/>
    </location>
</feature>
<evidence type="ECO:0000256" key="3">
    <source>
        <dbReference type="ARBA" id="ARBA00029447"/>
    </source>
</evidence>
<dbReference type="GO" id="GO:0006935">
    <property type="term" value="P:chemotaxis"/>
    <property type="evidence" value="ECO:0007669"/>
    <property type="project" value="InterPro"/>
</dbReference>
<dbReference type="InterPro" id="IPR003660">
    <property type="entry name" value="HAMP_dom"/>
</dbReference>
<dbReference type="PATRIC" id="fig|43658.5.peg.3018"/>
<evidence type="ECO:0000313" key="9">
    <source>
        <dbReference type="Proteomes" id="UP000033452"/>
    </source>
</evidence>
<feature type="transmembrane region" description="Helical" evidence="5">
    <location>
        <begin position="199"/>
        <end position="219"/>
    </location>
</feature>
<dbReference type="InterPro" id="IPR004090">
    <property type="entry name" value="Chemotax_Me-accpt_rcpt"/>
</dbReference>
<gene>
    <name evidence="8" type="ORF">TW77_14265</name>
</gene>
<comment type="subcellular location">
    <subcellularLocation>
        <location evidence="1">Membrane</location>
    </subcellularLocation>
</comment>
<keyword evidence="5" id="KW-1133">Transmembrane helix</keyword>
<evidence type="ECO:0000256" key="4">
    <source>
        <dbReference type="PROSITE-ProRule" id="PRU00284"/>
    </source>
</evidence>
<dbReference type="Pfam" id="PF00672">
    <property type="entry name" value="HAMP"/>
    <property type="match status" value="1"/>
</dbReference>
<dbReference type="PANTHER" id="PTHR32089:SF120">
    <property type="entry name" value="METHYL-ACCEPTING CHEMOTAXIS PROTEIN TLPQ"/>
    <property type="match status" value="1"/>
</dbReference>
<dbReference type="CDD" id="cd11386">
    <property type="entry name" value="MCP_signal"/>
    <property type="match status" value="1"/>
</dbReference>
<dbReference type="Gene3D" id="1.10.287.950">
    <property type="entry name" value="Methyl-accepting chemotaxis protein"/>
    <property type="match status" value="1"/>
</dbReference>
<protein>
    <submittedName>
        <fullName evidence="8">Chemotaxis protein</fullName>
    </submittedName>
</protein>
<evidence type="ECO:0000256" key="5">
    <source>
        <dbReference type="SAM" id="Phobius"/>
    </source>
</evidence>
<keyword evidence="9" id="KW-1185">Reference proteome</keyword>
<accession>A0A0F4QMZ2</accession>
<dbReference type="SUPFAM" id="SSF58104">
    <property type="entry name" value="Methyl-accepting chemotaxis protein (MCP) signaling domain"/>
    <property type="match status" value="1"/>
</dbReference>
<sequence>MKLSNKLYLAFGVLIILMIISSTLVWFKISTETARAKEVTGDDLPGMILYSRLLDTQHQLKGAALEYMNGDASKKATFNDTFEKFKTVHSELYGYESAKQSDRDKMAHILRSISSYHQKVNQDVFARYQPAVAQTIQNQTSVAFDNSSEFKQASETLRALDKKYIQDIANILEVSAQEEIDDATNAVAQLVKGLGSTSIAIIVITLVAAMLSLVIAYLISRSIVLRLNQVLSVAERISAGDISEQDIVHQGQDEIDGLAEATNRMARSLNELLHSITQVVGDVTSSSQDIAEANQQIAARSRSSADQSTQVATAIEEMSATVTEVASQSQVAASQAEQARTLASGGGDTVGQTVSKIKTASQNVQKTAGNVTHLGELSSQIGNVIGVIGSIAEQTNLLALNAAIEAARAGEQGRGFAVVADEVRTLAERTSKATEEVVSTVQSIQSQTDHAVSSMQHSVSLVDQSVSMAEAAGIQLDDIVRGASDIATMIQSIATATEEQSVVAGEMARDISNIEQSSQHSLQDTQVAALSAQGLNQQAEELAQLVSRFKLRT</sequence>
<dbReference type="Pfam" id="PF00015">
    <property type="entry name" value="MCPsignal"/>
    <property type="match status" value="1"/>
</dbReference>